<protein>
    <submittedName>
        <fullName evidence="13">Xanthine dehydrogenase large subunit</fullName>
        <ecNumber evidence="13">1.17.1.4</ecNumber>
    </submittedName>
</protein>
<keyword evidence="7 13" id="KW-0560">Oxidoreductase</keyword>
<dbReference type="GO" id="GO:0004854">
    <property type="term" value="F:xanthine dehydrogenase activity"/>
    <property type="evidence" value="ECO:0007669"/>
    <property type="project" value="UniProtKB-EC"/>
</dbReference>
<evidence type="ECO:0000256" key="6">
    <source>
        <dbReference type="ARBA" id="ARBA00022723"/>
    </source>
</evidence>
<dbReference type="SMART" id="SM01008">
    <property type="entry name" value="Ald_Xan_dh_C"/>
    <property type="match status" value="1"/>
</dbReference>
<dbReference type="Pfam" id="PF02738">
    <property type="entry name" value="MoCoBD_1"/>
    <property type="match status" value="1"/>
</dbReference>
<dbReference type="Gene3D" id="3.30.365.10">
    <property type="entry name" value="Aldehyde oxidase/xanthine dehydrogenase, molybdopterin binding domain"/>
    <property type="match status" value="4"/>
</dbReference>
<keyword evidence="6" id="KW-0479">Metal-binding</keyword>
<dbReference type="Pfam" id="PF20256">
    <property type="entry name" value="MoCoBD_2"/>
    <property type="match status" value="1"/>
</dbReference>
<evidence type="ECO:0000256" key="4">
    <source>
        <dbReference type="ARBA" id="ARBA00022505"/>
    </source>
</evidence>
<dbReference type="Pfam" id="PF01315">
    <property type="entry name" value="Ald_Xan_dh_C"/>
    <property type="match status" value="1"/>
</dbReference>
<comment type="cofactor">
    <cofactor evidence="1">
        <name>Mo-molybdopterin</name>
        <dbReference type="ChEBI" id="CHEBI:71302"/>
    </cofactor>
</comment>
<dbReference type="Gene3D" id="3.90.1170.50">
    <property type="entry name" value="Aldehyde oxidase/xanthine dehydrogenase, a/b hammerhead"/>
    <property type="match status" value="1"/>
</dbReference>
<gene>
    <name evidence="13" type="primary">xdhB</name>
    <name evidence="13" type="ORF">CARN2_0227</name>
</gene>
<evidence type="ECO:0000256" key="1">
    <source>
        <dbReference type="ARBA" id="ARBA00001924"/>
    </source>
</evidence>
<dbReference type="InterPro" id="IPR037165">
    <property type="entry name" value="AldOxase/xan_DH_Mopterin-bd_sf"/>
</dbReference>
<keyword evidence="8" id="KW-0408">Iron</keyword>
<accession>E6PVU6</accession>
<dbReference type="EMBL" id="CABM01000065">
    <property type="protein sequence ID" value="CBH99053.1"/>
    <property type="molecule type" value="Genomic_DNA"/>
</dbReference>
<dbReference type="InterPro" id="IPR014309">
    <property type="entry name" value="Xanthine_DH_Mopterin-bd_su"/>
</dbReference>
<dbReference type="InterPro" id="IPR000674">
    <property type="entry name" value="Ald_Oxase/Xan_DH_a/b"/>
</dbReference>
<name>E6PVU6_9ZZZZ</name>
<evidence type="ECO:0000256" key="9">
    <source>
        <dbReference type="ARBA" id="ARBA00023014"/>
    </source>
</evidence>
<evidence type="ECO:0000256" key="5">
    <source>
        <dbReference type="ARBA" id="ARBA00022714"/>
    </source>
</evidence>
<evidence type="ECO:0000256" key="2">
    <source>
        <dbReference type="ARBA" id="ARBA00001974"/>
    </source>
</evidence>
<dbReference type="InterPro" id="IPR046867">
    <property type="entry name" value="AldOxase/xan_DH_MoCoBD2"/>
</dbReference>
<keyword evidence="4" id="KW-0500">Molybdenum</keyword>
<dbReference type="FunFam" id="3.30.365.10:FF:000001">
    <property type="entry name" value="Xanthine dehydrogenase oxidase"/>
    <property type="match status" value="1"/>
</dbReference>
<dbReference type="InterPro" id="IPR036856">
    <property type="entry name" value="Ald_Oxase/Xan_DH_a/b_sf"/>
</dbReference>
<evidence type="ECO:0000256" key="7">
    <source>
        <dbReference type="ARBA" id="ARBA00023002"/>
    </source>
</evidence>
<evidence type="ECO:0000259" key="12">
    <source>
        <dbReference type="SMART" id="SM01008"/>
    </source>
</evidence>
<comment type="cofactor">
    <cofactor evidence="10">
        <name>[2Fe-2S] cluster</name>
        <dbReference type="ChEBI" id="CHEBI:190135"/>
    </cofactor>
</comment>
<dbReference type="PANTHER" id="PTHR11908">
    <property type="entry name" value="XANTHINE DEHYDROGENASE"/>
    <property type="match status" value="1"/>
</dbReference>
<dbReference type="PANTHER" id="PTHR11908:SF132">
    <property type="entry name" value="ALDEHYDE OXIDASE 1-RELATED"/>
    <property type="match status" value="1"/>
</dbReference>
<dbReference type="GO" id="GO:0051537">
    <property type="term" value="F:2 iron, 2 sulfur cluster binding"/>
    <property type="evidence" value="ECO:0007669"/>
    <property type="project" value="UniProtKB-KW"/>
</dbReference>
<dbReference type="FunFam" id="3.30.365.10:FF:000002">
    <property type="entry name" value="Xanthine dehydrogenase oxidase"/>
    <property type="match status" value="1"/>
</dbReference>
<keyword evidence="9" id="KW-0411">Iron-sulfur</keyword>
<comment type="similarity">
    <text evidence="3">Belongs to the xanthine dehydrogenase family.</text>
</comment>
<comment type="caution">
    <text evidence="13">The sequence shown here is derived from an EMBL/GenBank/DDBJ whole genome shotgun (WGS) entry which is preliminary data.</text>
</comment>
<sequence length="852" mass="90665">MNKPRDPLPTPPATPGFARHGTPAWAEAEWPALREGARVGVSPPHESAHLHVSGQATYTDDTPELAGTLHAALGLSPLAHGRLLGVDVDRIRALPGVVAVYTANDVPGTNDCGPVIHDDPILAEGNLRYFGQPVFLVVAASQELARRAAAQAREVIRAEPLPALLTAREAHAQGHYVLPSMHLRREARRGALQQAMTAAPHRLRGSFSVGGQEQFYLEGQVAYAMPTENAGMRVLCSTQHPSEMQHVVAHMLGWMQHQVQVECRRMGGGFGGKESQSAQFACCAALAAHKLQRPVKLRLDRDDDFLITGRRHGFDYDYAMAFDDAGRILAYDVTLIANAGHSADLSGAVVTRAICHVDNAYWLPNVAIHGHAAKTNTQSNTAFRGFGGPQGALVTEFVLDSIARKLGRDPLEVRRANFYGVGQRHVTPYGQGVTDNVIGPLVDQLAASANYAARRAAVATFNARSPVLKKGLALTPVKFGISFNVPHLNQAGALVHVYADGSVLVNHGGTEMGQGLNTKVAQVVAQELGVDFAAVRCSATDTHKVANTSATAASTGADLNGMAALDAASTLRQRLAAFAADRYGGRAEQVRFSGGQVHAGATTLPFATLVQQAYLARVQLWSDGFYTTPDLHWNAQTLTGHPFYYFAYGAAVSEVLVDTLTGEWRLLRADILHDAGKSLNPAIDIGQIEGAFIQGMGWLTMEELVWQQECAPKPAAEASAPPRGAGELGAARRFPETGLLLTHAPSTYKIPTANDCPPLLHTALFDNPNAQPTIHRSKAVGEPPLLLPFSVLLAIRDAVSAVGDHRIDPPLRAPATPEAILDAIEAVRAGVSATQPFEPVAGASVSTSTAAV</sequence>
<dbReference type="InterPro" id="IPR008274">
    <property type="entry name" value="AldOxase/xan_DH_MoCoBD1"/>
</dbReference>
<proteinExistence type="inferred from homology"/>
<dbReference type="SUPFAM" id="SSF54665">
    <property type="entry name" value="CO dehydrogenase molybdoprotein N-domain-like"/>
    <property type="match status" value="1"/>
</dbReference>
<dbReference type="GO" id="GO:0030151">
    <property type="term" value="F:molybdenum ion binding"/>
    <property type="evidence" value="ECO:0007669"/>
    <property type="project" value="InterPro"/>
</dbReference>
<evidence type="ECO:0000256" key="10">
    <source>
        <dbReference type="ARBA" id="ARBA00034078"/>
    </source>
</evidence>
<dbReference type="AlphaFoldDB" id="E6PVU6"/>
<organism evidence="13">
    <name type="scientific">mine drainage metagenome</name>
    <dbReference type="NCBI Taxonomy" id="410659"/>
    <lineage>
        <taxon>unclassified sequences</taxon>
        <taxon>metagenomes</taxon>
        <taxon>ecological metagenomes</taxon>
    </lineage>
</organism>
<dbReference type="NCBIfam" id="TIGR02965">
    <property type="entry name" value="xanthine_xdhB"/>
    <property type="match status" value="1"/>
</dbReference>
<comment type="cofactor">
    <cofactor evidence="2">
        <name>FAD</name>
        <dbReference type="ChEBI" id="CHEBI:57692"/>
    </cofactor>
</comment>
<feature type="region of interest" description="Disordered" evidence="11">
    <location>
        <begin position="1"/>
        <end position="21"/>
    </location>
</feature>
<keyword evidence="5" id="KW-0001">2Fe-2S</keyword>
<evidence type="ECO:0000313" key="13">
    <source>
        <dbReference type="EMBL" id="CBH99053.1"/>
    </source>
</evidence>
<evidence type="ECO:0000256" key="3">
    <source>
        <dbReference type="ARBA" id="ARBA00006849"/>
    </source>
</evidence>
<dbReference type="InterPro" id="IPR016208">
    <property type="entry name" value="Ald_Oxase/xanthine_DH-like"/>
</dbReference>
<dbReference type="EC" id="1.17.1.4" evidence="13"/>
<reference evidence="13" key="1">
    <citation type="submission" date="2009-10" db="EMBL/GenBank/DDBJ databases">
        <title>Diversity of trophic interactions inside an arsenic-rich microbial ecosystem.</title>
        <authorList>
            <person name="Bertin P.N."/>
            <person name="Heinrich-Salmeron A."/>
            <person name="Pelletier E."/>
            <person name="Goulhen-Chollet F."/>
            <person name="Arsene-Ploetze F."/>
            <person name="Gallien S."/>
            <person name="Calteau A."/>
            <person name="Vallenet D."/>
            <person name="Casiot C."/>
            <person name="Chane-Woon-Ming B."/>
            <person name="Giloteaux L."/>
            <person name="Barakat M."/>
            <person name="Bonnefoy V."/>
            <person name="Bruneel O."/>
            <person name="Chandler M."/>
            <person name="Cleiss J."/>
            <person name="Duran R."/>
            <person name="Elbaz-Poulichet F."/>
            <person name="Fonknechten N."/>
            <person name="Lauga B."/>
            <person name="Mornico D."/>
            <person name="Ortet P."/>
            <person name="Schaeffer C."/>
            <person name="Siguier P."/>
            <person name="Alexander Thil Smith A."/>
            <person name="Van Dorsselaer A."/>
            <person name="Weissenbach J."/>
            <person name="Medigue C."/>
            <person name="Le Paslier D."/>
        </authorList>
    </citation>
    <scope>NUCLEOTIDE SEQUENCE</scope>
</reference>
<dbReference type="SUPFAM" id="SSF56003">
    <property type="entry name" value="Molybdenum cofactor-binding domain"/>
    <property type="match status" value="1"/>
</dbReference>
<evidence type="ECO:0000256" key="8">
    <source>
        <dbReference type="ARBA" id="ARBA00023004"/>
    </source>
</evidence>
<evidence type="ECO:0000256" key="11">
    <source>
        <dbReference type="SAM" id="MobiDB-lite"/>
    </source>
</evidence>
<feature type="domain" description="Aldehyde oxidase/xanthine dehydrogenase a/b hammerhead" evidence="12">
    <location>
        <begin position="53"/>
        <end position="160"/>
    </location>
</feature>
<dbReference type="GO" id="GO:0005506">
    <property type="term" value="F:iron ion binding"/>
    <property type="evidence" value="ECO:0007669"/>
    <property type="project" value="InterPro"/>
</dbReference>